<feature type="region of interest" description="Disordered" evidence="4">
    <location>
        <begin position="130"/>
        <end position="149"/>
    </location>
</feature>
<dbReference type="GeneID" id="26838583"/>
<dbReference type="PANTHER" id="PTHR13848">
    <property type="entry name" value="PROTEIN YIPPEE-LIKE CG15309-RELATED"/>
    <property type="match status" value="1"/>
</dbReference>
<comment type="similarity">
    <text evidence="1">Belongs to the yippee family.</text>
</comment>
<dbReference type="Pfam" id="PF03226">
    <property type="entry name" value="Yippee-Mis18"/>
    <property type="match status" value="1"/>
</dbReference>
<dbReference type="InterPro" id="IPR039058">
    <property type="entry name" value="Yippee_fam"/>
</dbReference>
<dbReference type="InterPro" id="IPR004910">
    <property type="entry name" value="Yippee/Mis18/Cereblon"/>
</dbReference>
<dbReference type="EMBL" id="LMYN01000022">
    <property type="protein sequence ID" value="KSA02685.1"/>
    <property type="molecule type" value="Genomic_DNA"/>
</dbReference>
<keyword evidence="2" id="KW-0479">Metal-binding</keyword>
<protein>
    <recommendedName>
        <fullName evidence="5">Yippee domain-containing protein</fullName>
    </recommendedName>
</protein>
<evidence type="ECO:0000313" key="6">
    <source>
        <dbReference type="EMBL" id="KSA02685.1"/>
    </source>
</evidence>
<accession>A0A0V1Q2F5</accession>
<evidence type="ECO:0000256" key="2">
    <source>
        <dbReference type="ARBA" id="ARBA00022723"/>
    </source>
</evidence>
<dbReference type="PROSITE" id="PS51792">
    <property type="entry name" value="YIPPEE"/>
    <property type="match status" value="1"/>
</dbReference>
<dbReference type="AlphaFoldDB" id="A0A0V1Q2F5"/>
<dbReference type="GO" id="GO:0046872">
    <property type="term" value="F:metal ion binding"/>
    <property type="evidence" value="ECO:0007669"/>
    <property type="project" value="UniProtKB-KW"/>
</dbReference>
<dbReference type="InterPro" id="IPR034751">
    <property type="entry name" value="Yippee"/>
</dbReference>
<keyword evidence="3" id="KW-0862">Zinc</keyword>
<sequence>MGLKYTNFFENSSYESSDTQIVICKNCSSHLCLSHLILSDNFRGSTGPAYLVDKLINYQLENGSQETRMLTGTYLINKVKCHQCSNQLGWTYKKAFSYSETYKEGKFVIEKDYIKLIPNNSSTASLMEKAKLNNSRRRSSGSSSSSVDYNTTSDDLFKFNSADPAKTKMEESIGGNSINFRDDDGVSILGRLRFQGIDKEDFDEDQDVFVDV</sequence>
<evidence type="ECO:0000313" key="7">
    <source>
        <dbReference type="Proteomes" id="UP000054251"/>
    </source>
</evidence>
<organism evidence="6 7">
    <name type="scientific">Debaryomyces fabryi</name>
    <dbReference type="NCBI Taxonomy" id="58627"/>
    <lineage>
        <taxon>Eukaryota</taxon>
        <taxon>Fungi</taxon>
        <taxon>Dikarya</taxon>
        <taxon>Ascomycota</taxon>
        <taxon>Saccharomycotina</taxon>
        <taxon>Pichiomycetes</taxon>
        <taxon>Debaryomycetaceae</taxon>
        <taxon>Debaryomyces</taxon>
    </lineage>
</organism>
<evidence type="ECO:0000256" key="4">
    <source>
        <dbReference type="SAM" id="MobiDB-lite"/>
    </source>
</evidence>
<evidence type="ECO:0000256" key="1">
    <source>
        <dbReference type="ARBA" id="ARBA00005613"/>
    </source>
</evidence>
<evidence type="ECO:0000256" key="3">
    <source>
        <dbReference type="ARBA" id="ARBA00022833"/>
    </source>
</evidence>
<dbReference type="Proteomes" id="UP000054251">
    <property type="component" value="Unassembled WGS sequence"/>
</dbReference>
<reference evidence="6 7" key="1">
    <citation type="submission" date="2015-11" db="EMBL/GenBank/DDBJ databases">
        <title>The genome of Debaryomyces fabryi.</title>
        <authorList>
            <person name="Tafer H."/>
            <person name="Lopandic K."/>
        </authorList>
    </citation>
    <scope>NUCLEOTIDE SEQUENCE [LARGE SCALE GENOMIC DNA]</scope>
    <source>
        <strain evidence="6 7">CBS 789</strain>
    </source>
</reference>
<evidence type="ECO:0000259" key="5">
    <source>
        <dbReference type="PROSITE" id="PS51792"/>
    </source>
</evidence>
<proteinExistence type="inferred from homology"/>
<dbReference type="OrthoDB" id="6407410at2759"/>
<gene>
    <name evidence="6" type="ORF">AC631_01574</name>
</gene>
<dbReference type="RefSeq" id="XP_015468787.1">
    <property type="nucleotide sequence ID" value="XM_015610404.1"/>
</dbReference>
<feature type="domain" description="Yippee" evidence="5">
    <location>
        <begin position="20"/>
        <end position="118"/>
    </location>
</feature>
<keyword evidence="7" id="KW-1185">Reference proteome</keyword>
<name>A0A0V1Q2F5_9ASCO</name>
<comment type="caution">
    <text evidence="6">The sequence shown here is derived from an EMBL/GenBank/DDBJ whole genome shotgun (WGS) entry which is preliminary data.</text>
</comment>